<sequence>MRLLTVNVVEELIPGPKETGWTAIDKRPQVGRVRVGELGLAGDSVCDVDNHGGLDQAVYAYAEEDARWWSEQLGREIPSGLFGENLRTEGLDLTNALIGEVWRLGDEVEVQVRAPRIPCVTFQHRMGIPGWVKRFHQAQRPGVYFKVVKTGTIAAGDQVTVVSRPEHEVTVGVMFEAQDSAKMQGMLDSGVDLMDELRETAQRVANRASTPGSTPSATQ</sequence>
<dbReference type="InterPro" id="IPR005302">
    <property type="entry name" value="MoCF_Sase_C"/>
</dbReference>
<feature type="domain" description="MOSC" evidence="1">
    <location>
        <begin position="27"/>
        <end position="162"/>
    </location>
</feature>
<proteinExistence type="predicted"/>
<dbReference type="Proteomes" id="UP001500363">
    <property type="component" value="Unassembled WGS sequence"/>
</dbReference>
<dbReference type="SUPFAM" id="SSF50800">
    <property type="entry name" value="PK beta-barrel domain-like"/>
    <property type="match status" value="1"/>
</dbReference>
<accession>A0ABP4KTC6</accession>
<name>A0ABP4KTC6_9ACTN</name>
<protein>
    <submittedName>
        <fullName evidence="2">MOSC domain-containing protein</fullName>
    </submittedName>
</protein>
<dbReference type="PANTHER" id="PTHR30212:SF2">
    <property type="entry name" value="PROTEIN YIIM"/>
    <property type="match status" value="1"/>
</dbReference>
<dbReference type="PROSITE" id="PS51340">
    <property type="entry name" value="MOSC"/>
    <property type="match status" value="1"/>
</dbReference>
<comment type="caution">
    <text evidence="2">The sequence shown here is derived from an EMBL/GenBank/DDBJ whole genome shotgun (WGS) entry which is preliminary data.</text>
</comment>
<dbReference type="InterPro" id="IPR052353">
    <property type="entry name" value="Benzoxazolinone_Detox_Enz"/>
</dbReference>
<organism evidence="2 3">
    <name type="scientific">Kribbella lupini</name>
    <dbReference type="NCBI Taxonomy" id="291602"/>
    <lineage>
        <taxon>Bacteria</taxon>
        <taxon>Bacillati</taxon>
        <taxon>Actinomycetota</taxon>
        <taxon>Actinomycetes</taxon>
        <taxon>Propionibacteriales</taxon>
        <taxon>Kribbellaceae</taxon>
        <taxon>Kribbella</taxon>
    </lineage>
</organism>
<evidence type="ECO:0000259" key="1">
    <source>
        <dbReference type="PROSITE" id="PS51340"/>
    </source>
</evidence>
<reference evidence="3" key="1">
    <citation type="journal article" date="2019" name="Int. J. Syst. Evol. Microbiol.">
        <title>The Global Catalogue of Microorganisms (GCM) 10K type strain sequencing project: providing services to taxonomists for standard genome sequencing and annotation.</title>
        <authorList>
            <consortium name="The Broad Institute Genomics Platform"/>
            <consortium name="The Broad Institute Genome Sequencing Center for Infectious Disease"/>
            <person name="Wu L."/>
            <person name="Ma J."/>
        </authorList>
    </citation>
    <scope>NUCLEOTIDE SEQUENCE [LARGE SCALE GENOMIC DNA]</scope>
    <source>
        <strain evidence="3">JCM 14303</strain>
    </source>
</reference>
<dbReference type="EMBL" id="BAAANC010000001">
    <property type="protein sequence ID" value="GAA1508963.1"/>
    <property type="molecule type" value="Genomic_DNA"/>
</dbReference>
<gene>
    <name evidence="2" type="ORF">GCM10009741_02170</name>
</gene>
<evidence type="ECO:0000313" key="3">
    <source>
        <dbReference type="Proteomes" id="UP001500363"/>
    </source>
</evidence>
<dbReference type="Gene3D" id="2.40.33.20">
    <property type="entry name" value="PK beta-barrel domain-like"/>
    <property type="match status" value="1"/>
</dbReference>
<evidence type="ECO:0000313" key="2">
    <source>
        <dbReference type="EMBL" id="GAA1508963.1"/>
    </source>
</evidence>
<dbReference type="InterPro" id="IPR011037">
    <property type="entry name" value="Pyrv_Knase-like_insert_dom_sf"/>
</dbReference>
<dbReference type="RefSeq" id="WP_344167847.1">
    <property type="nucleotide sequence ID" value="NZ_BAAANC010000001.1"/>
</dbReference>
<keyword evidence="3" id="KW-1185">Reference proteome</keyword>
<dbReference type="Pfam" id="PF03473">
    <property type="entry name" value="MOSC"/>
    <property type="match status" value="1"/>
</dbReference>
<dbReference type="PANTHER" id="PTHR30212">
    <property type="entry name" value="PROTEIN YIIM"/>
    <property type="match status" value="1"/>
</dbReference>